<evidence type="ECO:0000256" key="1">
    <source>
        <dbReference type="SAM" id="Phobius"/>
    </source>
</evidence>
<keyword evidence="2" id="KW-1185">Reference proteome</keyword>
<proteinExistence type="predicted"/>
<reference evidence="3" key="2">
    <citation type="submission" date="2017-02" db="UniProtKB">
        <authorList>
            <consortium name="WormBaseParasite"/>
        </authorList>
    </citation>
    <scope>IDENTIFICATION</scope>
</reference>
<organism evidence="2 3">
    <name type="scientific">Angiostrongylus cantonensis</name>
    <name type="common">Rat lungworm</name>
    <dbReference type="NCBI Taxonomy" id="6313"/>
    <lineage>
        <taxon>Eukaryota</taxon>
        <taxon>Metazoa</taxon>
        <taxon>Ecdysozoa</taxon>
        <taxon>Nematoda</taxon>
        <taxon>Chromadorea</taxon>
        <taxon>Rhabditida</taxon>
        <taxon>Rhabditina</taxon>
        <taxon>Rhabditomorpha</taxon>
        <taxon>Strongyloidea</taxon>
        <taxon>Metastrongylidae</taxon>
        <taxon>Angiostrongylus</taxon>
    </lineage>
</organism>
<evidence type="ECO:0000313" key="2">
    <source>
        <dbReference type="Proteomes" id="UP000035642"/>
    </source>
</evidence>
<feature type="transmembrane region" description="Helical" evidence="1">
    <location>
        <begin position="12"/>
        <end position="29"/>
    </location>
</feature>
<dbReference type="AlphaFoldDB" id="A0A0K0CVY4"/>
<protein>
    <submittedName>
        <fullName evidence="3">Secreted protein</fullName>
    </submittedName>
</protein>
<accession>A0A0K0CVY4</accession>
<name>A0A0K0CVY4_ANGCA</name>
<dbReference type="STRING" id="6313.A0A0K0CVY4"/>
<sequence length="83" mass="9833">LVRIYSSTTWPSRIFWCVVVLSCLSLFMIHNDRRIREKAQLQLWNPSFLESCDSCVLRHPYTHIYPDTHTHPPTLRGYPPTHP</sequence>
<keyword evidence="1" id="KW-0812">Transmembrane</keyword>
<dbReference type="WBParaSite" id="ACAC_0000154001-mRNA-1">
    <property type="protein sequence ID" value="ACAC_0000154001-mRNA-1"/>
    <property type="gene ID" value="ACAC_0000154001"/>
</dbReference>
<keyword evidence="1" id="KW-1133">Transmembrane helix</keyword>
<keyword evidence="1" id="KW-0472">Membrane</keyword>
<reference evidence="2" key="1">
    <citation type="submission" date="2012-09" db="EMBL/GenBank/DDBJ databases">
        <authorList>
            <person name="Martin A.A."/>
        </authorList>
    </citation>
    <scope>NUCLEOTIDE SEQUENCE</scope>
</reference>
<evidence type="ECO:0000313" key="3">
    <source>
        <dbReference type="WBParaSite" id="ACAC_0000154001-mRNA-1"/>
    </source>
</evidence>
<dbReference type="Proteomes" id="UP000035642">
    <property type="component" value="Unassembled WGS sequence"/>
</dbReference>